<keyword evidence="3" id="KW-1185">Reference proteome</keyword>
<reference evidence="2 3" key="1">
    <citation type="journal article" date="2024" name="J Genomics">
        <title>Draft genome sequencing and assembly of Favolaschia claudopus CIRM-BRFM 2984 isolated from oak limbs.</title>
        <authorList>
            <person name="Navarro D."/>
            <person name="Drula E."/>
            <person name="Chaduli D."/>
            <person name="Cazenave R."/>
            <person name="Ahrendt S."/>
            <person name="Wang J."/>
            <person name="Lipzen A."/>
            <person name="Daum C."/>
            <person name="Barry K."/>
            <person name="Grigoriev I.V."/>
            <person name="Favel A."/>
            <person name="Rosso M.N."/>
            <person name="Martin F."/>
        </authorList>
    </citation>
    <scope>NUCLEOTIDE SEQUENCE [LARGE SCALE GENOMIC DNA]</scope>
    <source>
        <strain evidence="2 3">CIRM-BRFM 2984</strain>
    </source>
</reference>
<proteinExistence type="predicted"/>
<accession>A0AAW0A2K7</accession>
<feature type="transmembrane region" description="Helical" evidence="1">
    <location>
        <begin position="164"/>
        <end position="186"/>
    </location>
</feature>
<gene>
    <name evidence="2" type="ORF">R3P38DRAFT_3219220</name>
</gene>
<evidence type="ECO:0000256" key="1">
    <source>
        <dbReference type="SAM" id="Phobius"/>
    </source>
</evidence>
<name>A0AAW0A2K7_9AGAR</name>
<dbReference type="EMBL" id="JAWWNJ010000089">
    <property type="protein sequence ID" value="KAK7000321.1"/>
    <property type="molecule type" value="Genomic_DNA"/>
</dbReference>
<evidence type="ECO:0000313" key="3">
    <source>
        <dbReference type="Proteomes" id="UP001362999"/>
    </source>
</evidence>
<keyword evidence="1" id="KW-0812">Transmembrane</keyword>
<comment type="caution">
    <text evidence="2">The sequence shown here is derived from an EMBL/GenBank/DDBJ whole genome shotgun (WGS) entry which is preliminary data.</text>
</comment>
<keyword evidence="1" id="KW-1133">Transmembrane helix</keyword>
<sequence>MRLRWRSREGNLTGLTVRLFSSLLHNGGPDRLILSAYQATNVTLASATVAHPPSAPAALLDPPARRASSSCTSISQYIGPTLPVSLGVLDSCLRLRRRFHSPVTGSAYLVTLSACKTSSIAPQPRECRRYLPCSYYGSRTLCRFAPSVPPPRCRFHLPRPSRALYAYIGTTTIFKQVACLLTLILFNSARFFTLHRRYNPYCPFYTLSPFRFTKNEYTIPSTFKNIASSLSLSFAPAASPVPFSALTNLTGITGPPPHLRTPPPAHRRFSGTRVFPPHSAGAPAAGGTAHLASVSRCNNRNTSPPFEGPGSAALPLGKLIVTAIAPSAHVQLRLPSFRPPKTVVALNHLRFYIHRLNTRIIVYVCGQYICIYCRRHHI</sequence>
<keyword evidence="1" id="KW-0472">Membrane</keyword>
<dbReference type="Proteomes" id="UP001362999">
    <property type="component" value="Unassembled WGS sequence"/>
</dbReference>
<evidence type="ECO:0000313" key="2">
    <source>
        <dbReference type="EMBL" id="KAK7000321.1"/>
    </source>
</evidence>
<protein>
    <submittedName>
        <fullName evidence="2">Uncharacterized protein</fullName>
    </submittedName>
</protein>
<organism evidence="2 3">
    <name type="scientific">Favolaschia claudopus</name>
    <dbReference type="NCBI Taxonomy" id="2862362"/>
    <lineage>
        <taxon>Eukaryota</taxon>
        <taxon>Fungi</taxon>
        <taxon>Dikarya</taxon>
        <taxon>Basidiomycota</taxon>
        <taxon>Agaricomycotina</taxon>
        <taxon>Agaricomycetes</taxon>
        <taxon>Agaricomycetidae</taxon>
        <taxon>Agaricales</taxon>
        <taxon>Marasmiineae</taxon>
        <taxon>Mycenaceae</taxon>
        <taxon>Favolaschia</taxon>
    </lineage>
</organism>
<dbReference type="AlphaFoldDB" id="A0AAW0A2K7"/>